<dbReference type="OMA" id="RYINSRF"/>
<keyword evidence="7" id="KW-0597">Phosphoprotein</keyword>
<dbReference type="PANTHER" id="PTHR43963">
    <property type="entry name" value="CARBONYL REDUCTASE 1-RELATED"/>
    <property type="match status" value="1"/>
</dbReference>
<dbReference type="GO" id="GO:0047021">
    <property type="term" value="F:15-hydroxyprostaglandin dehydrogenase (NADP+) activity"/>
    <property type="evidence" value="ECO:0007669"/>
    <property type="project" value="UniProtKB-EC"/>
</dbReference>
<comment type="catalytic activity">
    <reaction evidence="7">
        <text>a secondary alcohol + NADP(+) = a ketone + NADPH + H(+)</text>
        <dbReference type="Rhea" id="RHEA:19257"/>
        <dbReference type="ChEBI" id="CHEBI:15378"/>
        <dbReference type="ChEBI" id="CHEBI:17087"/>
        <dbReference type="ChEBI" id="CHEBI:35681"/>
        <dbReference type="ChEBI" id="CHEBI:57783"/>
        <dbReference type="ChEBI" id="CHEBI:58349"/>
        <dbReference type="EC" id="1.1.1.184"/>
    </reaction>
</comment>
<dbReference type="GO" id="GO:0047020">
    <property type="term" value="F:15-hydroxyprostaglandin-D dehydrogenase (NADP+) activity"/>
    <property type="evidence" value="ECO:0007669"/>
    <property type="project" value="UniProtKB-EC"/>
</dbReference>
<keyword evidence="2 7" id="KW-0521">NADP</keyword>
<dbReference type="InterPro" id="IPR002347">
    <property type="entry name" value="SDR_fam"/>
</dbReference>
<proteinExistence type="inferred from homology"/>
<dbReference type="Gene3D" id="3.40.50.720">
    <property type="entry name" value="NAD(P)-binding Rossmann-like Domain"/>
    <property type="match status" value="1"/>
</dbReference>
<organism evidence="8 9">
    <name type="scientific">Vulpes vulpes</name>
    <name type="common">Red fox</name>
    <dbReference type="NCBI Taxonomy" id="9627"/>
    <lineage>
        <taxon>Eukaryota</taxon>
        <taxon>Metazoa</taxon>
        <taxon>Chordata</taxon>
        <taxon>Craniata</taxon>
        <taxon>Vertebrata</taxon>
        <taxon>Euteleostomi</taxon>
        <taxon>Mammalia</taxon>
        <taxon>Eutheria</taxon>
        <taxon>Laurasiatheria</taxon>
        <taxon>Carnivora</taxon>
        <taxon>Caniformia</taxon>
        <taxon>Canidae</taxon>
        <taxon>Vulpes</taxon>
    </lineage>
</organism>
<dbReference type="AlphaFoldDB" id="A0A3Q7R863"/>
<dbReference type="SUPFAM" id="SSF51735">
    <property type="entry name" value="NAD(P)-binding Rossmann-fold domains"/>
    <property type="match status" value="1"/>
</dbReference>
<keyword evidence="7" id="KW-0963">Cytoplasm</keyword>
<dbReference type="GO" id="GO:0004090">
    <property type="term" value="F:carbonyl reductase (NADPH) activity"/>
    <property type="evidence" value="ECO:0007669"/>
    <property type="project" value="UniProtKB-UniRule"/>
</dbReference>
<dbReference type="Proteomes" id="UP001652641">
    <property type="component" value="Chromosome 15"/>
</dbReference>
<comment type="subunit">
    <text evidence="7">Monomer.</text>
</comment>
<dbReference type="RefSeq" id="XP_025842274.2">
    <property type="nucleotide sequence ID" value="XM_025986489.2"/>
</dbReference>
<reference evidence="9" key="2">
    <citation type="submission" date="2025-08" db="UniProtKB">
        <authorList>
            <consortium name="RefSeq"/>
        </authorList>
    </citation>
    <scope>IDENTIFICATION</scope>
    <source>
        <tissue evidence="9">Cell line</tissue>
    </source>
</reference>
<dbReference type="CDD" id="cd05324">
    <property type="entry name" value="carb_red_PTCR-like_SDR_c"/>
    <property type="match status" value="1"/>
</dbReference>
<gene>
    <name evidence="9" type="primary">LOC112910266</name>
</gene>
<reference key="1">
    <citation type="submission" date="2019-01" db="UniProtKB">
        <authorList>
            <consortium name="RefSeq"/>
        </authorList>
    </citation>
    <scope>IDENTIFICATION</scope>
</reference>
<sequence>MSSALRVAVVTGANKGLGFAITRDLCRNFPGDVILTSRDEARGRAAVQHLKAEGLSPRFHLLAIDNLQSIHTLRDFLWEEYGGLDVLVNNAGIVFTHHDPTPLHIQAEMTLKTNFFGTRDICTELLPLVKPQGRVVNVSSITSFLALKQCSPELQQKFTNKAITEKELGILMNKFLEDVKNGVHKKEGWPDIKIAAYGVSKMGVTVLSRIHARKLSEQRRDDKIFLNACCPGWVRTDMGGADAIKSPEEGAETPVYLALLPSDAEGPHGEFVMEKKVEQWGLPFQFPSWFLTIISS</sequence>
<dbReference type="PANTHER" id="PTHR43963:SF2">
    <property type="entry name" value="CARBONYL REDUCTASE [NADPH] 1"/>
    <property type="match status" value="1"/>
</dbReference>
<dbReference type="EC" id="1.1.1.184" evidence="5 7"/>
<dbReference type="GO" id="GO:0005737">
    <property type="term" value="C:cytoplasm"/>
    <property type="evidence" value="ECO:0007669"/>
    <property type="project" value="UniProtKB-SubCell"/>
</dbReference>
<dbReference type="GO" id="GO:0006629">
    <property type="term" value="P:lipid metabolic process"/>
    <property type="evidence" value="ECO:0007669"/>
    <property type="project" value="UniProtKB-KW"/>
</dbReference>
<comment type="similarity">
    <text evidence="1 6">Belongs to the short-chain dehydrogenases/reductases (SDR) family.</text>
</comment>
<name>A0A3Q7R863_VULVU</name>
<accession>A0A3Q7R863</accession>
<evidence type="ECO:0000256" key="2">
    <source>
        <dbReference type="ARBA" id="ARBA00022857"/>
    </source>
</evidence>
<dbReference type="STRING" id="9627.ENSVVUP00000027294"/>
<dbReference type="GO" id="GO:0050221">
    <property type="term" value="F:prostaglandin E2 9-reductase activity"/>
    <property type="evidence" value="ECO:0007669"/>
    <property type="project" value="UniProtKB-EC"/>
</dbReference>
<evidence type="ECO:0000256" key="5">
    <source>
        <dbReference type="ARBA" id="ARBA00026118"/>
    </source>
</evidence>
<dbReference type="InterPro" id="IPR036291">
    <property type="entry name" value="NAD(P)-bd_dom_sf"/>
</dbReference>
<keyword evidence="8" id="KW-1185">Reference proteome</keyword>
<dbReference type="GeneID" id="112910266"/>
<evidence type="ECO:0000256" key="3">
    <source>
        <dbReference type="ARBA" id="ARBA00023002"/>
    </source>
</evidence>
<evidence type="ECO:0000313" key="8">
    <source>
        <dbReference type="Proteomes" id="UP001652641"/>
    </source>
</evidence>
<evidence type="ECO:0000313" key="9">
    <source>
        <dbReference type="RefSeq" id="XP_025842274.2"/>
    </source>
</evidence>
<evidence type="ECO:0000256" key="6">
    <source>
        <dbReference type="RuleBase" id="RU000363"/>
    </source>
</evidence>
<evidence type="ECO:0000256" key="7">
    <source>
        <dbReference type="RuleBase" id="RU369024"/>
    </source>
</evidence>
<comment type="subcellular location">
    <subcellularLocation>
        <location evidence="7">Cytoplasm</location>
    </subcellularLocation>
</comment>
<dbReference type="InterPro" id="IPR045313">
    <property type="entry name" value="CBR1-like"/>
</dbReference>
<keyword evidence="4" id="KW-0443">Lipid metabolism</keyword>
<evidence type="ECO:0000256" key="4">
    <source>
        <dbReference type="ARBA" id="ARBA00023098"/>
    </source>
</evidence>
<evidence type="ECO:0000256" key="1">
    <source>
        <dbReference type="ARBA" id="ARBA00006484"/>
    </source>
</evidence>
<dbReference type="PRINTS" id="PR00080">
    <property type="entry name" value="SDRFAMILY"/>
</dbReference>
<protein>
    <recommendedName>
        <fullName evidence="5 7">Carbonyl reductase (NADPH)</fullName>
        <ecNumber evidence="5 7">1.1.1.184</ecNumber>
    </recommendedName>
</protein>
<dbReference type="PRINTS" id="PR00081">
    <property type="entry name" value="GDHRDH"/>
</dbReference>
<dbReference type="Pfam" id="PF00106">
    <property type="entry name" value="adh_short"/>
    <property type="match status" value="1"/>
</dbReference>
<keyword evidence="3 7" id="KW-0560">Oxidoreductase</keyword>